<dbReference type="SUPFAM" id="SSF51905">
    <property type="entry name" value="FAD/NAD(P)-binding domain"/>
    <property type="match status" value="1"/>
</dbReference>
<dbReference type="InterPro" id="IPR012132">
    <property type="entry name" value="GMC_OxRdtase"/>
</dbReference>
<feature type="domain" description="Glucose-methanol-choline oxidoreductase N-terminal" evidence="7">
    <location>
        <begin position="268"/>
        <end position="282"/>
    </location>
</feature>
<protein>
    <recommendedName>
        <fullName evidence="7">Glucose-methanol-choline oxidoreductase N-terminal domain-containing protein</fullName>
    </recommendedName>
</protein>
<evidence type="ECO:0000256" key="5">
    <source>
        <dbReference type="PIRSR" id="PIRSR000137-1"/>
    </source>
</evidence>
<gene>
    <name evidence="8" type="ORF">GRF29_213g1314165</name>
</gene>
<dbReference type="SUPFAM" id="SSF54373">
    <property type="entry name" value="FAD-linked reductases, C-terminal domain"/>
    <property type="match status" value="1"/>
</dbReference>
<dbReference type="AlphaFoldDB" id="A0AAN6LQF1"/>
<proteinExistence type="inferred from homology"/>
<feature type="active site" description="Proton acceptor" evidence="5">
    <location>
        <position position="557"/>
    </location>
</feature>
<dbReference type="Gene3D" id="3.30.560.10">
    <property type="entry name" value="Glucose Oxidase, domain 3"/>
    <property type="match status" value="1"/>
</dbReference>
<feature type="active site" description="Proton donor" evidence="5">
    <location>
        <position position="513"/>
    </location>
</feature>
<keyword evidence="3" id="KW-0285">Flavoprotein</keyword>
<dbReference type="GO" id="GO:0050660">
    <property type="term" value="F:flavin adenine dinucleotide binding"/>
    <property type="evidence" value="ECO:0007669"/>
    <property type="project" value="InterPro"/>
</dbReference>
<dbReference type="Pfam" id="PF05199">
    <property type="entry name" value="GMC_oxred_C"/>
    <property type="match status" value="1"/>
</dbReference>
<evidence type="ECO:0000256" key="4">
    <source>
        <dbReference type="ARBA" id="ARBA00022827"/>
    </source>
</evidence>
<comment type="caution">
    <text evidence="8">The sequence shown here is derived from an EMBL/GenBank/DDBJ whole genome shotgun (WGS) entry which is preliminary data.</text>
</comment>
<sequence length="579" mass="63112">MDTQSRGAREYDYIVCGGGTAGCVIARRLAEDVTKSILLVEAGKRKEEVPASAIPAAVSQILGTDADWNIQSEPCAALNNRRLHLARGKFIGGSSGCNGTICIRGVPQDYDDWGVEGWNGAQMFEDMKRVEDFKNKEWFEAVHAAHGVGGPVLTAPHDPARISSCVLESYQSKGLPLKPDMFTTGDSAQGCGHAIRSIYKGVRSAASNYIGGKAVELPNVEVITGYHVDTVIIKERGNERVATGIVALDPSGKNTQFLARKEVIISSGAYGSPAVLLRSGIGPGSELSEVGITTRVDLPGVGKNLMDHLVVLNFYEVSQPDLTNDHLIWHTGAREKTAQEYKASRTGFFSQFPFGVFAFARLDDRLKGQKLWEESRHTPDRDAMGTLPNQPHVEFWNTECYSPKYMFKDFPPDGKYAFAMATTFFSARSRGEVKLSSLDPTKNPSVQHNYLSDPLDMLVFSEGCRLANEIALEGAGTKDIVSGSWPTTQGHDKYATREDWEQAIRERADTCYHPGGTCKMGNSDDNMAVVDSQLRVHGVKNLRVADASIMPLLPSGHPQMAVFAIAERAADLIKAHATV</sequence>
<organism evidence="8 9">
    <name type="scientific">Pseudopithomyces chartarum</name>
    <dbReference type="NCBI Taxonomy" id="1892770"/>
    <lineage>
        <taxon>Eukaryota</taxon>
        <taxon>Fungi</taxon>
        <taxon>Dikarya</taxon>
        <taxon>Ascomycota</taxon>
        <taxon>Pezizomycotina</taxon>
        <taxon>Dothideomycetes</taxon>
        <taxon>Pleosporomycetidae</taxon>
        <taxon>Pleosporales</taxon>
        <taxon>Massarineae</taxon>
        <taxon>Didymosphaeriaceae</taxon>
        <taxon>Pseudopithomyces</taxon>
    </lineage>
</organism>
<evidence type="ECO:0000259" key="7">
    <source>
        <dbReference type="PROSITE" id="PS00624"/>
    </source>
</evidence>
<comment type="similarity">
    <text evidence="2">Belongs to the GMC oxidoreductase family.</text>
</comment>
<evidence type="ECO:0000256" key="6">
    <source>
        <dbReference type="PIRSR" id="PIRSR000137-2"/>
    </source>
</evidence>
<dbReference type="EMBL" id="WVTA01000017">
    <property type="protein sequence ID" value="KAK3201178.1"/>
    <property type="molecule type" value="Genomic_DNA"/>
</dbReference>
<comment type="cofactor">
    <cofactor evidence="1 6">
        <name>FAD</name>
        <dbReference type="ChEBI" id="CHEBI:57692"/>
    </cofactor>
</comment>
<dbReference type="PANTHER" id="PTHR11552">
    <property type="entry name" value="GLUCOSE-METHANOL-CHOLINE GMC OXIDOREDUCTASE"/>
    <property type="match status" value="1"/>
</dbReference>
<dbReference type="PIRSF" id="PIRSF000137">
    <property type="entry name" value="Alcohol_oxidase"/>
    <property type="match status" value="1"/>
</dbReference>
<dbReference type="PROSITE" id="PS00624">
    <property type="entry name" value="GMC_OXRED_2"/>
    <property type="match status" value="1"/>
</dbReference>
<evidence type="ECO:0000313" key="9">
    <source>
        <dbReference type="Proteomes" id="UP001280581"/>
    </source>
</evidence>
<keyword evidence="9" id="KW-1185">Reference proteome</keyword>
<dbReference type="InterPro" id="IPR036188">
    <property type="entry name" value="FAD/NAD-bd_sf"/>
</dbReference>
<reference evidence="8 9" key="1">
    <citation type="submission" date="2021-02" db="EMBL/GenBank/DDBJ databases">
        <title>Genome assembly of Pseudopithomyces chartarum.</title>
        <authorList>
            <person name="Jauregui R."/>
            <person name="Singh J."/>
            <person name="Voisey C."/>
        </authorList>
    </citation>
    <scope>NUCLEOTIDE SEQUENCE [LARGE SCALE GENOMIC DNA]</scope>
    <source>
        <strain evidence="8 9">AGR01</strain>
    </source>
</reference>
<name>A0AAN6LQF1_9PLEO</name>
<evidence type="ECO:0000256" key="3">
    <source>
        <dbReference type="ARBA" id="ARBA00022630"/>
    </source>
</evidence>
<dbReference type="PANTHER" id="PTHR11552:SF147">
    <property type="entry name" value="CHOLINE DEHYDROGENASE, MITOCHONDRIAL"/>
    <property type="match status" value="1"/>
</dbReference>
<dbReference type="InterPro" id="IPR007867">
    <property type="entry name" value="GMC_OxRtase_C"/>
</dbReference>
<evidence type="ECO:0000256" key="1">
    <source>
        <dbReference type="ARBA" id="ARBA00001974"/>
    </source>
</evidence>
<dbReference type="InterPro" id="IPR000172">
    <property type="entry name" value="GMC_OxRdtase_N"/>
</dbReference>
<dbReference type="Proteomes" id="UP001280581">
    <property type="component" value="Unassembled WGS sequence"/>
</dbReference>
<feature type="binding site" evidence="6">
    <location>
        <position position="228"/>
    </location>
    <ligand>
        <name>FAD</name>
        <dbReference type="ChEBI" id="CHEBI:57692"/>
    </ligand>
</feature>
<feature type="binding site" evidence="6">
    <location>
        <begin position="558"/>
        <end position="559"/>
    </location>
    <ligand>
        <name>FAD</name>
        <dbReference type="ChEBI" id="CHEBI:57692"/>
    </ligand>
</feature>
<evidence type="ECO:0000313" key="8">
    <source>
        <dbReference type="EMBL" id="KAK3201178.1"/>
    </source>
</evidence>
<dbReference type="Pfam" id="PF00732">
    <property type="entry name" value="GMC_oxred_N"/>
    <property type="match status" value="1"/>
</dbReference>
<dbReference type="Gene3D" id="3.50.50.60">
    <property type="entry name" value="FAD/NAD(P)-binding domain"/>
    <property type="match status" value="1"/>
</dbReference>
<keyword evidence="4 6" id="KW-0274">FAD</keyword>
<evidence type="ECO:0000256" key="2">
    <source>
        <dbReference type="ARBA" id="ARBA00010790"/>
    </source>
</evidence>
<accession>A0AAN6LQF1</accession>
<dbReference type="GO" id="GO:0016614">
    <property type="term" value="F:oxidoreductase activity, acting on CH-OH group of donors"/>
    <property type="evidence" value="ECO:0007669"/>
    <property type="project" value="InterPro"/>
</dbReference>
<dbReference type="PROSITE" id="PS51257">
    <property type="entry name" value="PROKAR_LIPOPROTEIN"/>
    <property type="match status" value="1"/>
</dbReference>